<dbReference type="AlphaFoldDB" id="A0A533Q7T3"/>
<name>A0A533Q7T3_9BACT</name>
<evidence type="ECO:0000313" key="3">
    <source>
        <dbReference type="Proteomes" id="UP000319783"/>
    </source>
</evidence>
<accession>A0A533Q7T3</accession>
<comment type="caution">
    <text evidence="2">The sequence shown here is derived from an EMBL/GenBank/DDBJ whole genome shotgun (WGS) entry which is preliminary data.</text>
</comment>
<evidence type="ECO:0000256" key="1">
    <source>
        <dbReference type="SAM" id="Phobius"/>
    </source>
</evidence>
<protein>
    <submittedName>
        <fullName evidence="2">Uncharacterized protein</fullName>
    </submittedName>
</protein>
<feature type="transmembrane region" description="Helical" evidence="1">
    <location>
        <begin position="20"/>
        <end position="41"/>
    </location>
</feature>
<sequence>MEFKKDDDLDENMLTFSWLVYRWYFNLSTISVFYSYLLTIFSDSL</sequence>
<proteinExistence type="predicted"/>
<keyword evidence="1" id="KW-0472">Membrane</keyword>
<dbReference type="EMBL" id="SULG01000085">
    <property type="protein sequence ID" value="TLD40692.1"/>
    <property type="molecule type" value="Genomic_DNA"/>
</dbReference>
<organism evidence="2 3">
    <name type="scientific">Candidatus Jettenia ecosi</name>
    <dbReference type="NCBI Taxonomy" id="2494326"/>
    <lineage>
        <taxon>Bacteria</taxon>
        <taxon>Pseudomonadati</taxon>
        <taxon>Planctomycetota</taxon>
        <taxon>Candidatus Brocadiia</taxon>
        <taxon>Candidatus Brocadiales</taxon>
        <taxon>Candidatus Brocadiaceae</taxon>
        <taxon>Candidatus Jettenia</taxon>
    </lineage>
</organism>
<gene>
    <name evidence="2" type="ORF">JETT_3024</name>
</gene>
<dbReference type="Proteomes" id="UP000319783">
    <property type="component" value="Unassembled WGS sequence"/>
</dbReference>
<reference evidence="2 3" key="1">
    <citation type="submission" date="2019-04" db="EMBL/GenBank/DDBJ databases">
        <title>Genome of a novel bacterium Candidatus Jettenia ecosi reconstructed from metagenome of an anammox bioreactor.</title>
        <authorList>
            <person name="Mardanov A.V."/>
            <person name="Beletsky A.V."/>
            <person name="Ravin N.V."/>
            <person name="Botchkova E.A."/>
            <person name="Litti Y.V."/>
            <person name="Nozhevnikova A.N."/>
        </authorList>
    </citation>
    <scope>NUCLEOTIDE SEQUENCE [LARGE SCALE GENOMIC DNA]</scope>
    <source>
        <strain evidence="2">J2</strain>
    </source>
</reference>
<evidence type="ECO:0000313" key="2">
    <source>
        <dbReference type="EMBL" id="TLD40692.1"/>
    </source>
</evidence>
<keyword evidence="1" id="KW-0812">Transmembrane</keyword>
<keyword evidence="1" id="KW-1133">Transmembrane helix</keyword>